<evidence type="ECO:0000256" key="3">
    <source>
        <dbReference type="ARBA" id="ARBA00008281"/>
    </source>
</evidence>
<dbReference type="OrthoDB" id="361019at2"/>
<evidence type="ECO:0000256" key="10">
    <source>
        <dbReference type="RuleBase" id="RU364125"/>
    </source>
</evidence>
<evidence type="ECO:0000313" key="12">
    <source>
        <dbReference type="EMBL" id="ERK02615.1"/>
    </source>
</evidence>
<evidence type="ECO:0000313" key="14">
    <source>
        <dbReference type="Proteomes" id="UP000016646"/>
    </source>
</evidence>
<keyword evidence="7 10" id="KW-0283">Flagellar rotation</keyword>
<dbReference type="GO" id="GO:0005886">
    <property type="term" value="C:plasma membrane"/>
    <property type="evidence" value="ECO:0007669"/>
    <property type="project" value="UniProtKB-SubCell"/>
</dbReference>
<gene>
    <name evidence="12" type="ORF">HMPREF0860_0141</name>
    <name evidence="11" type="ORF">HMPREF1325_2388</name>
</gene>
<dbReference type="PATRIC" id="fig|1125725.3.peg.458"/>
<dbReference type="EMBL" id="AUZJ01000009">
    <property type="protein sequence ID" value="ERF61607.1"/>
    <property type="molecule type" value="Genomic_DNA"/>
</dbReference>
<evidence type="ECO:0000256" key="6">
    <source>
        <dbReference type="ARBA" id="ARBA00022692"/>
    </source>
</evidence>
<keyword evidence="4 10" id="KW-1003">Cell membrane</keyword>
<proteinExistence type="inferred from homology"/>
<dbReference type="GO" id="GO:0009425">
    <property type="term" value="C:bacterial-type flagellum basal body"/>
    <property type="evidence" value="ECO:0007669"/>
    <property type="project" value="InterPro"/>
</dbReference>
<dbReference type="Pfam" id="PF03748">
    <property type="entry name" value="FliL"/>
    <property type="match status" value="1"/>
</dbReference>
<organism evidence="11 13">
    <name type="scientific">Treponema socranskii subsp. socranskii VPI DR56BR1116 = ATCC 35536</name>
    <dbReference type="NCBI Taxonomy" id="1125725"/>
    <lineage>
        <taxon>Bacteria</taxon>
        <taxon>Pseudomonadati</taxon>
        <taxon>Spirochaetota</taxon>
        <taxon>Spirochaetia</taxon>
        <taxon>Spirochaetales</taxon>
        <taxon>Treponemataceae</taxon>
        <taxon>Treponema</taxon>
    </lineage>
</organism>
<evidence type="ECO:0000256" key="4">
    <source>
        <dbReference type="ARBA" id="ARBA00022475"/>
    </source>
</evidence>
<evidence type="ECO:0000256" key="1">
    <source>
        <dbReference type="ARBA" id="ARBA00002254"/>
    </source>
</evidence>
<comment type="caution">
    <text evidence="11">The sequence shown here is derived from an EMBL/GenBank/DDBJ whole genome shotgun (WGS) entry which is preliminary data.</text>
</comment>
<accession>U1FBQ8</accession>
<name>U1FBQ8_TRESO</name>
<comment type="similarity">
    <text evidence="3 10">Belongs to the FliL family.</text>
</comment>
<evidence type="ECO:0000256" key="2">
    <source>
        <dbReference type="ARBA" id="ARBA00004162"/>
    </source>
</evidence>
<dbReference type="RefSeq" id="WP_021329484.1">
    <property type="nucleotide sequence ID" value="NZ_AUZJ01000009.1"/>
</dbReference>
<dbReference type="STRING" id="1125725.HMPREF1325_2388"/>
<evidence type="ECO:0000313" key="13">
    <source>
        <dbReference type="Proteomes" id="UP000016412"/>
    </source>
</evidence>
<dbReference type="AlphaFoldDB" id="U1FBQ8"/>
<evidence type="ECO:0000256" key="5">
    <source>
        <dbReference type="ARBA" id="ARBA00022500"/>
    </source>
</evidence>
<comment type="function">
    <text evidence="1 10">Controls the rotational direction of flagella during chemotaxis.</text>
</comment>
<reference evidence="13 14" key="1">
    <citation type="submission" date="2013-08" db="EMBL/GenBank/DDBJ databases">
        <authorList>
            <person name="Durkin A.S."/>
            <person name="Haft D.R."/>
            <person name="McCorrison J."/>
            <person name="Torralba M."/>
            <person name="Gillis M."/>
            <person name="Haft D.H."/>
            <person name="Methe B."/>
            <person name="Sutton G."/>
            <person name="Nelson K.E."/>
        </authorList>
    </citation>
    <scope>NUCLEOTIDE SEQUENCE [LARGE SCALE GENOMIC DNA]</scope>
    <source>
        <strain evidence="12 14">ATCC 35536</strain>
        <strain evidence="11 13">VPI DR56BR1116</strain>
    </source>
</reference>
<keyword evidence="6 10" id="KW-0812">Transmembrane</keyword>
<keyword evidence="11" id="KW-0282">Flagellum</keyword>
<dbReference type="EMBL" id="AVQI01000050">
    <property type="protein sequence ID" value="ERK02615.1"/>
    <property type="molecule type" value="Genomic_DNA"/>
</dbReference>
<keyword evidence="11" id="KW-0969">Cilium</keyword>
<dbReference type="GO" id="GO:0006935">
    <property type="term" value="P:chemotaxis"/>
    <property type="evidence" value="ECO:0007669"/>
    <property type="project" value="UniProtKB-KW"/>
</dbReference>
<dbReference type="Proteomes" id="UP000016412">
    <property type="component" value="Unassembled WGS sequence"/>
</dbReference>
<evidence type="ECO:0000313" key="11">
    <source>
        <dbReference type="EMBL" id="ERF61607.1"/>
    </source>
</evidence>
<evidence type="ECO:0000256" key="7">
    <source>
        <dbReference type="ARBA" id="ARBA00022779"/>
    </source>
</evidence>
<evidence type="ECO:0000256" key="9">
    <source>
        <dbReference type="ARBA" id="ARBA00023136"/>
    </source>
</evidence>
<feature type="transmembrane region" description="Helical" evidence="10">
    <location>
        <begin position="6"/>
        <end position="30"/>
    </location>
</feature>
<protein>
    <recommendedName>
        <fullName evidence="10">Flagellar protein FliL</fullName>
    </recommendedName>
</protein>
<keyword evidence="14" id="KW-1185">Reference proteome</keyword>
<keyword evidence="5 10" id="KW-0145">Chemotaxis</keyword>
<dbReference type="GO" id="GO:0071973">
    <property type="term" value="P:bacterial-type flagellum-dependent cell motility"/>
    <property type="evidence" value="ECO:0007669"/>
    <property type="project" value="InterPro"/>
</dbReference>
<keyword evidence="8 10" id="KW-1133">Transmembrane helix</keyword>
<evidence type="ECO:0000256" key="8">
    <source>
        <dbReference type="ARBA" id="ARBA00022989"/>
    </source>
</evidence>
<dbReference type="Proteomes" id="UP000016646">
    <property type="component" value="Unassembled WGS sequence"/>
</dbReference>
<comment type="subcellular location">
    <subcellularLocation>
        <location evidence="2">Cell membrane</location>
        <topology evidence="2">Single-pass membrane protein</topology>
    </subcellularLocation>
</comment>
<dbReference type="eggNOG" id="COG1580">
    <property type="taxonomic scope" value="Bacteria"/>
</dbReference>
<keyword evidence="9 10" id="KW-0472">Membrane</keyword>
<keyword evidence="11" id="KW-0966">Cell projection</keyword>
<sequence length="165" mass="18008">MQSILNRVLAVIASLLAAAIVIGTLVSFALKKAQPGKNIRTPDPSPLAVSSMSAPDNTKLDAFTGLGRLRAATKPDPKKAAGGTPVVVTPWFPYPAGDRAFYEELSQKSTIMRAVITEYFSKYTEDELLSRGEEKIKADLLAALNERLSLNKIQAIYFSDYLFIE</sequence>
<dbReference type="InterPro" id="IPR005503">
    <property type="entry name" value="FliL"/>
</dbReference>